<name>A0ACB7T9Y7_HYAAI</name>
<protein>
    <submittedName>
        <fullName evidence="1">Uncharacterized protein</fullName>
    </submittedName>
</protein>
<organism evidence="1 2">
    <name type="scientific">Hyalomma asiaticum</name>
    <name type="common">Tick</name>
    <dbReference type="NCBI Taxonomy" id="266040"/>
    <lineage>
        <taxon>Eukaryota</taxon>
        <taxon>Metazoa</taxon>
        <taxon>Ecdysozoa</taxon>
        <taxon>Arthropoda</taxon>
        <taxon>Chelicerata</taxon>
        <taxon>Arachnida</taxon>
        <taxon>Acari</taxon>
        <taxon>Parasitiformes</taxon>
        <taxon>Ixodida</taxon>
        <taxon>Ixodoidea</taxon>
        <taxon>Ixodidae</taxon>
        <taxon>Hyalomminae</taxon>
        <taxon>Hyalomma</taxon>
    </lineage>
</organism>
<keyword evidence="2" id="KW-1185">Reference proteome</keyword>
<dbReference type="EMBL" id="CM023490">
    <property type="protein sequence ID" value="KAH6942948.1"/>
    <property type="molecule type" value="Genomic_DNA"/>
</dbReference>
<dbReference type="Proteomes" id="UP000821845">
    <property type="component" value="Chromosome 10"/>
</dbReference>
<accession>A0ACB7T9Y7</accession>
<proteinExistence type="predicted"/>
<evidence type="ECO:0000313" key="2">
    <source>
        <dbReference type="Proteomes" id="UP000821845"/>
    </source>
</evidence>
<evidence type="ECO:0000313" key="1">
    <source>
        <dbReference type="EMBL" id="KAH6942948.1"/>
    </source>
</evidence>
<gene>
    <name evidence="1" type="ORF">HPB50_012662</name>
</gene>
<reference evidence="1" key="1">
    <citation type="submission" date="2020-05" db="EMBL/GenBank/DDBJ databases">
        <title>Large-scale comparative analyses of tick genomes elucidate their genetic diversity and vector capacities.</title>
        <authorList>
            <person name="Jia N."/>
            <person name="Wang J."/>
            <person name="Shi W."/>
            <person name="Du L."/>
            <person name="Sun Y."/>
            <person name="Zhan W."/>
            <person name="Jiang J."/>
            <person name="Wang Q."/>
            <person name="Zhang B."/>
            <person name="Ji P."/>
            <person name="Sakyi L.B."/>
            <person name="Cui X."/>
            <person name="Yuan T."/>
            <person name="Jiang B."/>
            <person name="Yang W."/>
            <person name="Lam T.T.-Y."/>
            <person name="Chang Q."/>
            <person name="Ding S."/>
            <person name="Wang X."/>
            <person name="Zhu J."/>
            <person name="Ruan X."/>
            <person name="Zhao L."/>
            <person name="Wei J."/>
            <person name="Que T."/>
            <person name="Du C."/>
            <person name="Cheng J."/>
            <person name="Dai P."/>
            <person name="Han X."/>
            <person name="Huang E."/>
            <person name="Gao Y."/>
            <person name="Liu J."/>
            <person name="Shao H."/>
            <person name="Ye R."/>
            <person name="Li L."/>
            <person name="Wei W."/>
            <person name="Wang X."/>
            <person name="Wang C."/>
            <person name="Yang T."/>
            <person name="Huo Q."/>
            <person name="Li W."/>
            <person name="Guo W."/>
            <person name="Chen H."/>
            <person name="Zhou L."/>
            <person name="Ni X."/>
            <person name="Tian J."/>
            <person name="Zhou Y."/>
            <person name="Sheng Y."/>
            <person name="Liu T."/>
            <person name="Pan Y."/>
            <person name="Xia L."/>
            <person name="Li J."/>
            <person name="Zhao F."/>
            <person name="Cao W."/>
        </authorList>
    </citation>
    <scope>NUCLEOTIDE SEQUENCE</scope>
    <source>
        <strain evidence="1">Hyas-2018</strain>
    </source>
</reference>
<comment type="caution">
    <text evidence="1">The sequence shown here is derived from an EMBL/GenBank/DDBJ whole genome shotgun (WGS) entry which is preliminary data.</text>
</comment>
<sequence>MTRVRGVKTSEPRDREKFRDETPPRPSSVLRWPSKSVCYRLPVRSAFRTPRVGRPLAGPRPNRGAEPCAPHVAPSSSCARSLSAPLETGRLMHGRTGECTVGGPRPCVEDTRLRLFEWP</sequence>